<dbReference type="PATRIC" id="fig|1365248.3.peg.390"/>
<reference evidence="2 3" key="1">
    <citation type="submission" date="2013-07" db="EMBL/GenBank/DDBJ databases">
        <title>Comparative Genomic and Metabolomic Analysis of Twelve Strains of Pseudoalteromonas luteoviolacea.</title>
        <authorList>
            <person name="Vynne N.G."/>
            <person name="Mansson M."/>
            <person name="Gram L."/>
        </authorList>
    </citation>
    <scope>NUCLEOTIDE SEQUENCE [LARGE SCALE GENOMIC DNA]</scope>
    <source>
        <strain evidence="2 3">CPMOR-1</strain>
    </source>
</reference>
<protein>
    <submittedName>
        <fullName evidence="2">Uncharacterized protein</fullName>
    </submittedName>
</protein>
<dbReference type="AlphaFoldDB" id="A0A162CE17"/>
<dbReference type="RefSeq" id="WP_063366472.1">
    <property type="nucleotide sequence ID" value="NZ_AUYC01000012.1"/>
</dbReference>
<evidence type="ECO:0000313" key="3">
    <source>
        <dbReference type="Proteomes" id="UP000076486"/>
    </source>
</evidence>
<dbReference type="EMBL" id="AUYC01000012">
    <property type="protein sequence ID" value="KZN66432.1"/>
    <property type="molecule type" value="Genomic_DNA"/>
</dbReference>
<feature type="chain" id="PRO_5007832564" evidence="1">
    <location>
        <begin position="19"/>
        <end position="115"/>
    </location>
</feature>
<comment type="caution">
    <text evidence="2">The sequence shown here is derived from an EMBL/GenBank/DDBJ whole genome shotgun (WGS) entry which is preliminary data.</text>
</comment>
<keyword evidence="1" id="KW-0732">Signal</keyword>
<accession>A0A162CE17</accession>
<name>A0A162CE17_9GAMM</name>
<organism evidence="2 3">
    <name type="scientific">Pseudoalteromonas luteoviolacea CPMOR-1</name>
    <dbReference type="NCBI Taxonomy" id="1365248"/>
    <lineage>
        <taxon>Bacteria</taxon>
        <taxon>Pseudomonadati</taxon>
        <taxon>Pseudomonadota</taxon>
        <taxon>Gammaproteobacteria</taxon>
        <taxon>Alteromonadales</taxon>
        <taxon>Pseudoalteromonadaceae</taxon>
        <taxon>Pseudoalteromonas</taxon>
    </lineage>
</organism>
<dbReference type="Proteomes" id="UP000076486">
    <property type="component" value="Unassembled WGS sequence"/>
</dbReference>
<proteinExistence type="predicted"/>
<sequence>MRINLFLILLFMSASSLAQTLITEKYKLTIAELCEEGVVGCDNVVLNILEYGTGGEQRINGEAFHTHCSDGTTPCAFQGYRFKAKNQTYRILNNGTFQIFDNNGEQVYSGKGKWQ</sequence>
<evidence type="ECO:0000313" key="2">
    <source>
        <dbReference type="EMBL" id="KZN66432.1"/>
    </source>
</evidence>
<feature type="signal peptide" evidence="1">
    <location>
        <begin position="1"/>
        <end position="18"/>
    </location>
</feature>
<evidence type="ECO:0000256" key="1">
    <source>
        <dbReference type="SAM" id="SignalP"/>
    </source>
</evidence>
<gene>
    <name evidence="2" type="ORF">N473_08560</name>
</gene>